<dbReference type="EMBL" id="OBML01000016">
    <property type="protein sequence ID" value="SOC26426.1"/>
    <property type="molecule type" value="Genomic_DNA"/>
</dbReference>
<evidence type="ECO:0000256" key="1">
    <source>
        <dbReference type="ARBA" id="ARBA00010688"/>
    </source>
</evidence>
<dbReference type="Proteomes" id="UP000219331">
    <property type="component" value="Unassembled WGS sequence"/>
</dbReference>
<dbReference type="GO" id="GO:0006974">
    <property type="term" value="P:DNA damage response"/>
    <property type="evidence" value="ECO:0007669"/>
    <property type="project" value="TreeGrafter"/>
</dbReference>
<keyword evidence="6" id="KW-1185">Reference proteome</keyword>
<dbReference type="CDD" id="cd01166">
    <property type="entry name" value="KdgK"/>
    <property type="match status" value="1"/>
</dbReference>
<evidence type="ECO:0000313" key="6">
    <source>
        <dbReference type="Proteomes" id="UP000219331"/>
    </source>
</evidence>
<reference evidence="5 6" key="1">
    <citation type="submission" date="2017-08" db="EMBL/GenBank/DDBJ databases">
        <authorList>
            <person name="de Groot N.N."/>
        </authorList>
    </citation>
    <scope>NUCLEOTIDE SEQUENCE [LARGE SCALE GENOMIC DNA]</scope>
    <source>
        <strain evidence="5 6">USBA 352</strain>
    </source>
</reference>
<dbReference type="GO" id="GO:0019698">
    <property type="term" value="P:D-galacturonate catabolic process"/>
    <property type="evidence" value="ECO:0007669"/>
    <property type="project" value="TreeGrafter"/>
</dbReference>
<dbReference type="InterPro" id="IPR029056">
    <property type="entry name" value="Ribokinase-like"/>
</dbReference>
<keyword evidence="3 5" id="KW-0418">Kinase</keyword>
<dbReference type="InterPro" id="IPR050306">
    <property type="entry name" value="PfkB_Carbo_kinase"/>
</dbReference>
<proteinExistence type="inferred from homology"/>
<dbReference type="RefSeq" id="WP_097176580.1">
    <property type="nucleotide sequence ID" value="NZ_OBML01000016.1"/>
</dbReference>
<evidence type="ECO:0000313" key="5">
    <source>
        <dbReference type="EMBL" id="SOC26426.1"/>
    </source>
</evidence>
<sequence>MSELLCLGEPMIEFNQTAPGGPYVQGFGGDTSNAAIAAARQGASVGYVSATGRDVFGDLFDGLWQGEGVDTAGVLRMEQAPTGIYFVTHGPSGHMFSYRRTGSAASLMRPVDLPLELLRKARILHISAISQAISASACDTVFAAIEEVKAAGGLISYDTNLRLALWPLARARAVVEATAAMADILLPGLDDARKLTGLESPQEIADHYRAKGAARVALTLGDKGVLYAGPEGTETIAPHPVEAVDATGAGDAFDGAFLAEFLAGGDGLAAARHANAAAALAVCGFGAVAPLPHRADVLALLANEQKRGA</sequence>
<accession>A0A285TRW4</accession>
<protein>
    <submittedName>
        <fullName evidence="5">2-keto-3-deoxygluconate kinase</fullName>
    </submittedName>
</protein>
<evidence type="ECO:0000256" key="2">
    <source>
        <dbReference type="ARBA" id="ARBA00022679"/>
    </source>
</evidence>
<dbReference type="STRING" id="538381.GCA_001696535_04083"/>
<dbReference type="PANTHER" id="PTHR43085">
    <property type="entry name" value="HEXOKINASE FAMILY MEMBER"/>
    <property type="match status" value="1"/>
</dbReference>
<dbReference type="PANTHER" id="PTHR43085:SF15">
    <property type="entry name" value="2-DEHYDRO-3-DEOXYGLUCONOKINASE"/>
    <property type="match status" value="1"/>
</dbReference>
<organism evidence="5 6">
    <name type="scientific">Stappia indica</name>
    <dbReference type="NCBI Taxonomy" id="538381"/>
    <lineage>
        <taxon>Bacteria</taxon>
        <taxon>Pseudomonadati</taxon>
        <taxon>Pseudomonadota</taxon>
        <taxon>Alphaproteobacteria</taxon>
        <taxon>Hyphomicrobiales</taxon>
        <taxon>Stappiaceae</taxon>
        <taxon>Stappia</taxon>
    </lineage>
</organism>
<feature type="domain" description="Carbohydrate kinase PfkB" evidence="4">
    <location>
        <begin position="1"/>
        <end position="293"/>
    </location>
</feature>
<evidence type="ECO:0000259" key="4">
    <source>
        <dbReference type="Pfam" id="PF00294"/>
    </source>
</evidence>
<dbReference type="GO" id="GO:0008673">
    <property type="term" value="F:2-dehydro-3-deoxygluconokinase activity"/>
    <property type="evidence" value="ECO:0007669"/>
    <property type="project" value="TreeGrafter"/>
</dbReference>
<comment type="similarity">
    <text evidence="1">Belongs to the carbohydrate kinase PfkB family.</text>
</comment>
<dbReference type="SUPFAM" id="SSF53613">
    <property type="entry name" value="Ribokinase-like"/>
    <property type="match status" value="1"/>
</dbReference>
<dbReference type="InterPro" id="IPR011611">
    <property type="entry name" value="PfkB_dom"/>
</dbReference>
<keyword evidence="2" id="KW-0808">Transferase</keyword>
<dbReference type="Gene3D" id="3.40.1190.20">
    <property type="match status" value="1"/>
</dbReference>
<evidence type="ECO:0000256" key="3">
    <source>
        <dbReference type="ARBA" id="ARBA00022777"/>
    </source>
</evidence>
<dbReference type="InterPro" id="IPR002139">
    <property type="entry name" value="Ribo/fructo_kinase"/>
</dbReference>
<dbReference type="Pfam" id="PF00294">
    <property type="entry name" value="PfkB"/>
    <property type="match status" value="1"/>
</dbReference>
<gene>
    <name evidence="5" type="ORF">SAMN05421512_11635</name>
</gene>
<dbReference type="AlphaFoldDB" id="A0A285TRW4"/>
<dbReference type="PRINTS" id="PR00990">
    <property type="entry name" value="RIBOKINASE"/>
</dbReference>
<dbReference type="GO" id="GO:0005829">
    <property type="term" value="C:cytosol"/>
    <property type="evidence" value="ECO:0007669"/>
    <property type="project" value="TreeGrafter"/>
</dbReference>
<dbReference type="GO" id="GO:0042840">
    <property type="term" value="P:D-glucuronate catabolic process"/>
    <property type="evidence" value="ECO:0007669"/>
    <property type="project" value="TreeGrafter"/>
</dbReference>
<dbReference type="OrthoDB" id="9776822at2"/>
<name>A0A285TRW4_9HYPH</name>